<dbReference type="RefSeq" id="XP_031425797.1">
    <property type="nucleotide sequence ID" value="XM_031569937.2"/>
</dbReference>
<dbReference type="Gene3D" id="2.60.120.10">
    <property type="entry name" value="Jelly Rolls"/>
    <property type="match status" value="1"/>
</dbReference>
<evidence type="ECO:0000259" key="6">
    <source>
        <dbReference type="PROSITE" id="PS50011"/>
    </source>
</evidence>
<keyword evidence="3" id="KW-0547">Nucleotide-binding</keyword>
<keyword evidence="8" id="KW-1185">Reference proteome</keyword>
<evidence type="ECO:0000256" key="1">
    <source>
        <dbReference type="ARBA" id="ARBA00022527"/>
    </source>
</evidence>
<dbReference type="SMART" id="SM00100">
    <property type="entry name" value="cNMP"/>
    <property type="match status" value="1"/>
</dbReference>
<dbReference type="GO" id="GO:0004692">
    <property type="term" value="F:cGMP-dependent protein kinase activity"/>
    <property type="evidence" value="ECO:0007669"/>
    <property type="project" value="InterPro"/>
</dbReference>
<evidence type="ECO:0000313" key="9">
    <source>
        <dbReference type="RefSeq" id="XP_031425797.1"/>
    </source>
</evidence>
<dbReference type="Gene3D" id="3.30.200.20">
    <property type="entry name" value="Phosphorylase Kinase, domain 1"/>
    <property type="match status" value="1"/>
</dbReference>
<dbReference type="PROSITE" id="PS50042">
    <property type="entry name" value="CNMP_BINDING_3"/>
    <property type="match status" value="1"/>
</dbReference>
<dbReference type="SUPFAM" id="SSF51206">
    <property type="entry name" value="cAMP-binding domain-like"/>
    <property type="match status" value="1"/>
</dbReference>
<evidence type="ECO:0000256" key="4">
    <source>
        <dbReference type="ARBA" id="ARBA00022777"/>
    </source>
</evidence>
<feature type="domain" description="Protein kinase" evidence="6">
    <location>
        <begin position="176"/>
        <end position="280"/>
    </location>
</feature>
<keyword evidence="2" id="KW-0808">Transferase</keyword>
<dbReference type="Pfam" id="PF00069">
    <property type="entry name" value="Pkinase"/>
    <property type="match status" value="1"/>
</dbReference>
<proteinExistence type="predicted"/>
<feature type="domain" description="Cyclic nucleotide-binding" evidence="7">
    <location>
        <begin position="37"/>
        <end position="141"/>
    </location>
</feature>
<dbReference type="SUPFAM" id="SSF56112">
    <property type="entry name" value="Protein kinase-like (PK-like)"/>
    <property type="match status" value="1"/>
</dbReference>
<dbReference type="PANTHER" id="PTHR24353">
    <property type="entry name" value="CYCLIC NUCLEOTIDE-DEPENDENT PROTEIN KINASE"/>
    <property type="match status" value="1"/>
</dbReference>
<evidence type="ECO:0000256" key="2">
    <source>
        <dbReference type="ARBA" id="ARBA00022679"/>
    </source>
</evidence>
<evidence type="ECO:0000313" key="8">
    <source>
        <dbReference type="Proteomes" id="UP000515152"/>
    </source>
</evidence>
<dbReference type="InterPro" id="IPR011009">
    <property type="entry name" value="Kinase-like_dom_sf"/>
</dbReference>
<dbReference type="InterPro" id="IPR002374">
    <property type="entry name" value="cGMP_dep_kinase"/>
</dbReference>
<accession>A0A6P8FRP1</accession>
<dbReference type="PRINTS" id="PR00104">
    <property type="entry name" value="CGMPKINASE"/>
</dbReference>
<reference evidence="9" key="1">
    <citation type="submission" date="2025-08" db="UniProtKB">
        <authorList>
            <consortium name="RefSeq"/>
        </authorList>
    </citation>
    <scope>IDENTIFICATION</scope>
</reference>
<dbReference type="OrthoDB" id="63267at2759"/>
<name>A0A6P8FRP1_CLUHA</name>
<keyword evidence="1" id="KW-0723">Serine/threonine-protein kinase</keyword>
<evidence type="ECO:0000259" key="7">
    <source>
        <dbReference type="PROSITE" id="PS50042"/>
    </source>
</evidence>
<dbReference type="InterPro" id="IPR000719">
    <property type="entry name" value="Prot_kinase_dom"/>
</dbReference>
<dbReference type="GO" id="GO:0005524">
    <property type="term" value="F:ATP binding"/>
    <property type="evidence" value="ECO:0007669"/>
    <property type="project" value="UniProtKB-KW"/>
</dbReference>
<dbReference type="PROSITE" id="PS50011">
    <property type="entry name" value="PROTEIN_KINASE_DOM"/>
    <property type="match status" value="1"/>
</dbReference>
<dbReference type="CDD" id="cd00038">
    <property type="entry name" value="CAP_ED"/>
    <property type="match status" value="1"/>
</dbReference>
<evidence type="ECO:0000256" key="5">
    <source>
        <dbReference type="ARBA" id="ARBA00022840"/>
    </source>
</evidence>
<dbReference type="Pfam" id="PF00027">
    <property type="entry name" value="cNMP_binding"/>
    <property type="match status" value="1"/>
</dbReference>
<gene>
    <name evidence="9" type="primary">LOC105902713</name>
</gene>
<keyword evidence="5" id="KW-0067">ATP-binding</keyword>
<dbReference type="InterPro" id="IPR000595">
    <property type="entry name" value="cNMP-bd_dom"/>
</dbReference>
<dbReference type="PANTHER" id="PTHR24353:SF68">
    <property type="match status" value="1"/>
</dbReference>
<dbReference type="KEGG" id="char:105902713"/>
<organism evidence="8 9">
    <name type="scientific">Clupea harengus</name>
    <name type="common">Atlantic herring</name>
    <dbReference type="NCBI Taxonomy" id="7950"/>
    <lineage>
        <taxon>Eukaryota</taxon>
        <taxon>Metazoa</taxon>
        <taxon>Chordata</taxon>
        <taxon>Craniata</taxon>
        <taxon>Vertebrata</taxon>
        <taxon>Euteleostomi</taxon>
        <taxon>Actinopterygii</taxon>
        <taxon>Neopterygii</taxon>
        <taxon>Teleostei</taxon>
        <taxon>Clupei</taxon>
        <taxon>Clupeiformes</taxon>
        <taxon>Clupeoidei</taxon>
        <taxon>Clupeidae</taxon>
        <taxon>Clupea</taxon>
    </lineage>
</organism>
<protein>
    <submittedName>
        <fullName evidence="9">cGMP-dependent protein kinase 1-like</fullName>
    </submittedName>
</protein>
<dbReference type="Proteomes" id="UP000515152">
    <property type="component" value="Chromosome 7"/>
</dbReference>
<keyword evidence="4" id="KW-0418">Kinase</keyword>
<dbReference type="GeneID" id="105902713"/>
<evidence type="ECO:0000256" key="3">
    <source>
        <dbReference type="ARBA" id="ARBA00022741"/>
    </source>
</evidence>
<dbReference type="InterPro" id="IPR014710">
    <property type="entry name" value="RmlC-like_jellyroll"/>
</dbReference>
<sequence length="280" mass="32044">MNCKLWVIDGQAFQSIMLTSGLLRISQSLDLLRSESFFRSLPEDALVKVSDALEECQYSDGDYIIRHGCPGDSFFIVSQGQVKVTERKSVSDEPICLSTLSRGDWFGERAQRGEESRIVSVMAAGDVTCLVIERESFRKLMDSLEDDNKIGRDNKENKAKSEEDVPFPSDVSLSDFQVICCLGQGQFSTVELVHFKGDLRCPYTLKIIQKHAVLSSGQQGRLQTERRIMMEVNCPFIVRLYQTFRDADCLYMLLEACLGGDLWTLLRDRYSHLFYYCYYY</sequence>
<dbReference type="InterPro" id="IPR018490">
    <property type="entry name" value="cNMP-bd_dom_sf"/>
</dbReference>
<dbReference type="AlphaFoldDB" id="A0A6P8FRP1"/>